<dbReference type="Proteomes" id="UP000612282">
    <property type="component" value="Unassembled WGS sequence"/>
</dbReference>
<feature type="signal peptide" evidence="2">
    <location>
        <begin position="1"/>
        <end position="26"/>
    </location>
</feature>
<gene>
    <name evidence="4" type="ORF">Aco03nite_073610</name>
</gene>
<evidence type="ECO:0000313" key="5">
    <source>
        <dbReference type="Proteomes" id="UP000612282"/>
    </source>
</evidence>
<evidence type="ECO:0000256" key="2">
    <source>
        <dbReference type="SAM" id="SignalP"/>
    </source>
</evidence>
<dbReference type="PROSITE" id="PS51257">
    <property type="entry name" value="PROKAR_LIPOPROTEIN"/>
    <property type="match status" value="1"/>
</dbReference>
<feature type="region of interest" description="Disordered" evidence="1">
    <location>
        <begin position="23"/>
        <end position="53"/>
    </location>
</feature>
<feature type="compositionally biased region" description="Low complexity" evidence="1">
    <location>
        <begin position="25"/>
        <end position="53"/>
    </location>
</feature>
<keyword evidence="5" id="KW-1185">Reference proteome</keyword>
<sequence length="208" mass="21117">MRNTLTTTVPALVLLTALSACGSASAGTTPTAEKTTPSAATTTPGAETTTPAAEKTAEATGTAECADTDLKVSIAAQGTGETDEKGMVVITNEGRQNCTVHGWLTFALVNAAGEAVPVPTEKVNEPGPAETVEIKAGGSAFAGIKWTRCDKGDVTCGAGNSISWKLDEAAKVSYAELEGFPAPEKSNITMTALKVGTVQPSNQGVTAW</sequence>
<evidence type="ECO:0000313" key="4">
    <source>
        <dbReference type="EMBL" id="GID58957.1"/>
    </source>
</evidence>
<feature type="chain" id="PRO_5045670078" description="DUF4232 domain-containing protein" evidence="2">
    <location>
        <begin position="27"/>
        <end position="208"/>
    </location>
</feature>
<evidence type="ECO:0000256" key="1">
    <source>
        <dbReference type="SAM" id="MobiDB-lite"/>
    </source>
</evidence>
<dbReference type="RefSeq" id="WP_203804439.1">
    <property type="nucleotide sequence ID" value="NZ_BAAAQE010000093.1"/>
</dbReference>
<dbReference type="EMBL" id="BOMG01000092">
    <property type="protein sequence ID" value="GID58957.1"/>
    <property type="molecule type" value="Genomic_DNA"/>
</dbReference>
<name>A0ABQ3XKI8_9ACTN</name>
<proteinExistence type="predicted"/>
<accession>A0ABQ3XKI8</accession>
<comment type="caution">
    <text evidence="4">The sequence shown here is derived from an EMBL/GenBank/DDBJ whole genome shotgun (WGS) entry which is preliminary data.</text>
</comment>
<protein>
    <recommendedName>
        <fullName evidence="3">DUF4232 domain-containing protein</fullName>
    </recommendedName>
</protein>
<feature type="domain" description="DUF4232" evidence="3">
    <location>
        <begin position="65"/>
        <end position="181"/>
    </location>
</feature>
<reference evidence="4 5" key="1">
    <citation type="submission" date="2021-01" db="EMBL/GenBank/DDBJ databases">
        <title>Whole genome shotgun sequence of Actinoplanes couchii NBRC 106145.</title>
        <authorList>
            <person name="Komaki H."/>
            <person name="Tamura T."/>
        </authorList>
    </citation>
    <scope>NUCLEOTIDE SEQUENCE [LARGE SCALE GENOMIC DNA]</scope>
    <source>
        <strain evidence="4 5">NBRC 106145</strain>
    </source>
</reference>
<keyword evidence="2" id="KW-0732">Signal</keyword>
<dbReference type="Pfam" id="PF14016">
    <property type="entry name" value="DUF4232"/>
    <property type="match status" value="1"/>
</dbReference>
<organism evidence="4 5">
    <name type="scientific">Actinoplanes couchii</name>
    <dbReference type="NCBI Taxonomy" id="403638"/>
    <lineage>
        <taxon>Bacteria</taxon>
        <taxon>Bacillati</taxon>
        <taxon>Actinomycetota</taxon>
        <taxon>Actinomycetes</taxon>
        <taxon>Micromonosporales</taxon>
        <taxon>Micromonosporaceae</taxon>
        <taxon>Actinoplanes</taxon>
    </lineage>
</organism>
<evidence type="ECO:0000259" key="3">
    <source>
        <dbReference type="Pfam" id="PF14016"/>
    </source>
</evidence>
<dbReference type="InterPro" id="IPR025326">
    <property type="entry name" value="DUF4232"/>
</dbReference>